<reference evidence="1 2" key="1">
    <citation type="journal article" date="2019" name="Int. J. Syst. Evol. Microbiol.">
        <title>The Global Catalogue of Microorganisms (GCM) 10K type strain sequencing project: providing services to taxonomists for standard genome sequencing and annotation.</title>
        <authorList>
            <consortium name="The Broad Institute Genomics Platform"/>
            <consortium name="The Broad Institute Genome Sequencing Center for Infectious Disease"/>
            <person name="Wu L."/>
            <person name="Ma J."/>
        </authorList>
    </citation>
    <scope>NUCLEOTIDE SEQUENCE [LARGE SCALE GENOMIC DNA]</scope>
    <source>
        <strain evidence="1 2">CGMCC 1.12237</strain>
    </source>
</reference>
<dbReference type="InterPro" id="IPR009959">
    <property type="entry name" value="Cyclase_SnoaL-like"/>
</dbReference>
<dbReference type="RefSeq" id="WP_227229466.1">
    <property type="nucleotide sequence ID" value="NZ_JAJCVJ010000002.1"/>
</dbReference>
<comment type="caution">
    <text evidence="1">The sequence shown here is derived from an EMBL/GenBank/DDBJ whole genome shotgun (WGS) entry which is preliminary data.</text>
</comment>
<evidence type="ECO:0000313" key="2">
    <source>
        <dbReference type="Proteomes" id="UP001596201"/>
    </source>
</evidence>
<gene>
    <name evidence="1" type="ORF">ACFPJ5_09625</name>
</gene>
<dbReference type="Gene3D" id="3.10.450.50">
    <property type="match status" value="1"/>
</dbReference>
<dbReference type="PANTHER" id="PTHR38436">
    <property type="entry name" value="POLYKETIDE CYCLASE SNOAL-LIKE DOMAIN"/>
    <property type="match status" value="1"/>
</dbReference>
<evidence type="ECO:0000313" key="1">
    <source>
        <dbReference type="EMBL" id="MFC5367201.1"/>
    </source>
</evidence>
<name>A0ABD5RB16_9EURY</name>
<keyword evidence="2" id="KW-1185">Reference proteome</keyword>
<dbReference type="Pfam" id="PF07366">
    <property type="entry name" value="SnoaL"/>
    <property type="match status" value="1"/>
</dbReference>
<sequence>MSTTPEENKRLVRRIREEVEDQGDLDAIDEIFAENVVTHTPMGELHGPEAIRELYESESKGFANSTETIHSVIAEGDTVAMRLTESGVHDSEFMGIEPTGRQFEVQTMAFFRIADGKIAEWWMQPDTFGFMQQLGVTAADLEAAVPANDD</sequence>
<accession>A0ABD5RB16</accession>
<dbReference type="InterPro" id="IPR032710">
    <property type="entry name" value="NTF2-like_dom_sf"/>
</dbReference>
<proteinExistence type="predicted"/>
<dbReference type="EMBL" id="JBHSKX010000002">
    <property type="protein sequence ID" value="MFC5367201.1"/>
    <property type="molecule type" value="Genomic_DNA"/>
</dbReference>
<dbReference type="Proteomes" id="UP001596201">
    <property type="component" value="Unassembled WGS sequence"/>
</dbReference>
<dbReference type="SUPFAM" id="SSF54427">
    <property type="entry name" value="NTF2-like"/>
    <property type="match status" value="1"/>
</dbReference>
<dbReference type="PANTHER" id="PTHR38436:SF1">
    <property type="entry name" value="ESTER CYCLASE"/>
    <property type="match status" value="1"/>
</dbReference>
<organism evidence="1 2">
    <name type="scientific">Salinirubrum litoreum</name>
    <dbReference type="NCBI Taxonomy" id="1126234"/>
    <lineage>
        <taxon>Archaea</taxon>
        <taxon>Methanobacteriati</taxon>
        <taxon>Methanobacteriota</taxon>
        <taxon>Stenosarchaea group</taxon>
        <taxon>Halobacteria</taxon>
        <taxon>Halobacteriales</taxon>
        <taxon>Haloferacaceae</taxon>
        <taxon>Salinirubrum</taxon>
    </lineage>
</organism>
<protein>
    <submittedName>
        <fullName evidence="1">Ester cyclase</fullName>
    </submittedName>
</protein>
<dbReference type="AlphaFoldDB" id="A0ABD5RB16"/>